<dbReference type="EMBL" id="NJBN01000012">
    <property type="protein sequence ID" value="TKJ37602.1"/>
    <property type="molecule type" value="Genomic_DNA"/>
</dbReference>
<sequence length="329" mass="35666">MKGEFELIDRLIQGWKFKQDVKIPPGDDSSAVIIEPTEGTLLLQTTDILVENVHFRREWGNAYQLGWKSLAVNLSDIAAMGGKPKHAHLSLAIPQKWSEESIIGLRDGFKALADIHEVDLIGGDLSLSKNDLLIAVSLNGIVHEDHVIRRKGANPGDVIWVSSYLGDAAAGLRCLQNNSENKGCTDLISAFSEPHPEIELGLLCAESAQTTAMIDISDGLAGDLGHILKASDAGAVLVEADLPISETLQSIAIAEEWDTTQMALYGGEDYRLLGCTGEQDFDSFASAVSRKLGRTIYAIGTITKDSGLRLKRRNGSIDEINPTAHDHFK</sequence>
<keyword evidence="2" id="KW-0067">ATP-binding</keyword>
<comment type="miscellaneous">
    <text evidence="2">Reaction mechanism of ThiL seems to utilize a direct, inline transfer of the gamma-phosphate of ATP to TMP rather than a phosphorylated enzyme intermediate.</text>
</comment>
<dbReference type="NCBIfam" id="TIGR01379">
    <property type="entry name" value="thiL"/>
    <property type="match status" value="1"/>
</dbReference>
<dbReference type="SUPFAM" id="SSF55326">
    <property type="entry name" value="PurM N-terminal domain-like"/>
    <property type="match status" value="1"/>
</dbReference>
<dbReference type="PANTHER" id="PTHR30270:SF0">
    <property type="entry name" value="THIAMINE-MONOPHOSPHATE KINASE"/>
    <property type="match status" value="1"/>
</dbReference>
<dbReference type="InterPro" id="IPR036676">
    <property type="entry name" value="PurM-like_C_sf"/>
</dbReference>
<dbReference type="Pfam" id="PF02769">
    <property type="entry name" value="AIRS_C"/>
    <property type="match status" value="1"/>
</dbReference>
<dbReference type="GO" id="GO:0000287">
    <property type="term" value="F:magnesium ion binding"/>
    <property type="evidence" value="ECO:0007669"/>
    <property type="project" value="UniProtKB-UniRule"/>
</dbReference>
<dbReference type="PANTHER" id="PTHR30270">
    <property type="entry name" value="THIAMINE-MONOPHOSPHATE KINASE"/>
    <property type="match status" value="1"/>
</dbReference>
<comment type="caution">
    <text evidence="5">The sequence shown here is derived from an EMBL/GenBank/DDBJ whole genome shotgun (WGS) entry which is preliminary data.</text>
</comment>
<dbReference type="GO" id="GO:0005524">
    <property type="term" value="F:ATP binding"/>
    <property type="evidence" value="ECO:0007669"/>
    <property type="project" value="UniProtKB-UniRule"/>
</dbReference>
<dbReference type="HAMAP" id="MF_02128">
    <property type="entry name" value="TMP_kinase"/>
    <property type="match status" value="1"/>
</dbReference>
<feature type="binding site" evidence="2">
    <location>
        <position position="28"/>
    </location>
    <ligand>
        <name>Mg(2+)</name>
        <dbReference type="ChEBI" id="CHEBI:18420"/>
        <label>4</label>
    </ligand>
</feature>
<reference evidence="5 6" key="1">
    <citation type="submission" date="2017-06" db="EMBL/GenBank/DDBJ databases">
        <title>Novel microbial phyla capable of carbon fixation and sulfur reduction in deep-sea sediments.</title>
        <authorList>
            <person name="Huang J."/>
            <person name="Baker B."/>
            <person name="Wang Y."/>
        </authorList>
    </citation>
    <scope>NUCLEOTIDE SEQUENCE [LARGE SCALE GENOMIC DNA]</scope>
    <source>
        <strain evidence="5">B3_LCP</strain>
    </source>
</reference>
<keyword evidence="2" id="KW-0479">Metal-binding</keyword>
<comment type="similarity">
    <text evidence="2">Belongs to the thiamine-monophosphate kinase family.</text>
</comment>
<proteinExistence type="inferred from homology"/>
<feature type="binding site" evidence="2">
    <location>
        <begin position="123"/>
        <end position="124"/>
    </location>
    <ligand>
        <name>ATP</name>
        <dbReference type="ChEBI" id="CHEBI:30616"/>
    </ligand>
</feature>
<feature type="binding site" evidence="2">
    <location>
        <position position="47"/>
    </location>
    <ligand>
        <name>Mg(2+)</name>
        <dbReference type="ChEBI" id="CHEBI:18420"/>
        <label>2</label>
    </ligand>
</feature>
<feature type="binding site" evidence="2">
    <location>
        <position position="46"/>
    </location>
    <ligand>
        <name>Mg(2+)</name>
        <dbReference type="ChEBI" id="CHEBI:18420"/>
        <label>1</label>
    </ligand>
</feature>
<dbReference type="InterPro" id="IPR006283">
    <property type="entry name" value="ThiL-like"/>
</dbReference>
<feature type="binding site" evidence="2">
    <location>
        <position position="150"/>
    </location>
    <ligand>
        <name>ATP</name>
        <dbReference type="ChEBI" id="CHEBI:30616"/>
    </ligand>
</feature>
<evidence type="ECO:0000313" key="5">
    <source>
        <dbReference type="EMBL" id="TKJ37602.1"/>
    </source>
</evidence>
<keyword evidence="2" id="KW-0460">Magnesium</keyword>
<dbReference type="UniPathway" id="UPA00060">
    <property type="reaction ID" value="UER00142"/>
</dbReference>
<feature type="domain" description="PurM-like C-terminal" evidence="4">
    <location>
        <begin position="155"/>
        <end position="310"/>
    </location>
</feature>
<dbReference type="CDD" id="cd02194">
    <property type="entry name" value="ThiL"/>
    <property type="match status" value="1"/>
</dbReference>
<comment type="catalytic activity">
    <reaction evidence="2">
        <text>thiamine phosphate + ATP = thiamine diphosphate + ADP</text>
        <dbReference type="Rhea" id="RHEA:15913"/>
        <dbReference type="ChEBI" id="CHEBI:30616"/>
        <dbReference type="ChEBI" id="CHEBI:37575"/>
        <dbReference type="ChEBI" id="CHEBI:58937"/>
        <dbReference type="ChEBI" id="CHEBI:456216"/>
        <dbReference type="EC" id="2.7.4.16"/>
    </reaction>
</comment>
<dbReference type="Gene3D" id="3.30.1330.10">
    <property type="entry name" value="PurM-like, N-terminal domain"/>
    <property type="match status" value="1"/>
</dbReference>
<keyword evidence="2 5" id="KW-0418">Kinase</keyword>
<dbReference type="Gene3D" id="3.90.650.10">
    <property type="entry name" value="PurM-like C-terminal domain"/>
    <property type="match status" value="1"/>
</dbReference>
<evidence type="ECO:0000259" key="4">
    <source>
        <dbReference type="Pfam" id="PF02769"/>
    </source>
</evidence>
<feature type="binding site" evidence="2">
    <location>
        <position position="218"/>
    </location>
    <ligand>
        <name>Mg(2+)</name>
        <dbReference type="ChEBI" id="CHEBI:18420"/>
        <label>5</label>
    </ligand>
</feature>
<feature type="binding site" evidence="2">
    <location>
        <position position="268"/>
    </location>
    <ligand>
        <name>substrate</name>
    </ligand>
</feature>
<keyword evidence="1 2" id="KW-0784">Thiamine biosynthesis</keyword>
<keyword evidence="2" id="KW-0547">Nucleotide-binding</keyword>
<dbReference type="AlphaFoldDB" id="A0A532URU2"/>
<feature type="binding site" evidence="2">
    <location>
        <position position="28"/>
    </location>
    <ligand>
        <name>Mg(2+)</name>
        <dbReference type="ChEBI" id="CHEBI:18420"/>
        <label>3</label>
    </ligand>
</feature>
<organism evidence="5 6">
    <name type="scientific">candidate division LCP-89 bacterium B3_LCP</name>
    <dbReference type="NCBI Taxonomy" id="2012998"/>
    <lineage>
        <taxon>Bacteria</taxon>
        <taxon>Pseudomonadati</taxon>
        <taxon>Bacteria division LCP-89</taxon>
    </lineage>
</organism>
<dbReference type="GO" id="GO:0009228">
    <property type="term" value="P:thiamine biosynthetic process"/>
    <property type="evidence" value="ECO:0007669"/>
    <property type="project" value="UniProtKB-KW"/>
</dbReference>
<evidence type="ECO:0000256" key="1">
    <source>
        <dbReference type="ARBA" id="ARBA00022977"/>
    </source>
</evidence>
<feature type="binding site" evidence="2">
    <location>
        <position position="124"/>
    </location>
    <ligand>
        <name>Mg(2+)</name>
        <dbReference type="ChEBI" id="CHEBI:18420"/>
        <label>1</label>
    </ligand>
</feature>
<dbReference type="PIRSF" id="PIRSF005303">
    <property type="entry name" value="Thiam_monoph_kin"/>
    <property type="match status" value="1"/>
</dbReference>
<feature type="binding site" evidence="2">
    <location>
        <position position="76"/>
    </location>
    <ligand>
        <name>Mg(2+)</name>
        <dbReference type="ChEBI" id="CHEBI:18420"/>
        <label>2</label>
    </ligand>
</feature>
<feature type="binding site" evidence="2">
    <location>
        <position position="76"/>
    </location>
    <ligand>
        <name>Mg(2+)</name>
        <dbReference type="ChEBI" id="CHEBI:18420"/>
        <label>3</label>
    </ligand>
</feature>
<dbReference type="Proteomes" id="UP000319619">
    <property type="component" value="Unassembled WGS sequence"/>
</dbReference>
<protein>
    <recommendedName>
        <fullName evidence="2">Thiamine-monophosphate kinase</fullName>
        <shortName evidence="2">TMP kinase</shortName>
        <shortName evidence="2">Thiamine-phosphate kinase</shortName>
        <ecNumber evidence="2">2.7.4.16</ecNumber>
    </recommendedName>
</protein>
<feature type="binding site" evidence="2">
    <location>
        <position position="54"/>
    </location>
    <ligand>
        <name>substrate</name>
    </ligand>
</feature>
<feature type="binding site" evidence="2">
    <location>
        <position position="45"/>
    </location>
    <ligand>
        <name>Mg(2+)</name>
        <dbReference type="ChEBI" id="CHEBI:18420"/>
        <label>4</label>
    </ligand>
</feature>
<name>A0A532URU2_UNCL8</name>
<comment type="pathway">
    <text evidence="2">Cofactor biosynthesis; thiamine diphosphate biosynthesis; thiamine diphosphate from thiamine phosphate: step 1/1.</text>
</comment>
<dbReference type="InterPro" id="IPR010918">
    <property type="entry name" value="PurM-like_C_dom"/>
</dbReference>
<dbReference type="GO" id="GO:0009030">
    <property type="term" value="F:thiamine-phosphate kinase activity"/>
    <property type="evidence" value="ECO:0007669"/>
    <property type="project" value="UniProtKB-UniRule"/>
</dbReference>
<feature type="domain" description="PurM-like N-terminal" evidence="3">
    <location>
        <begin position="31"/>
        <end position="142"/>
    </location>
</feature>
<dbReference type="SUPFAM" id="SSF56042">
    <property type="entry name" value="PurM C-terminal domain-like"/>
    <property type="match status" value="1"/>
</dbReference>
<dbReference type="EC" id="2.7.4.16" evidence="2"/>
<evidence type="ECO:0000313" key="6">
    <source>
        <dbReference type="Proteomes" id="UP000319619"/>
    </source>
</evidence>
<comment type="function">
    <text evidence="2">Catalyzes the ATP-dependent phosphorylation of thiamine-monophosphate (TMP) to form thiamine-pyrophosphate (TPP), the active form of vitamin B1.</text>
</comment>
<comment type="caution">
    <text evidence="2">Lacks conserved residue(s) required for the propagation of feature annotation.</text>
</comment>
<dbReference type="Pfam" id="PF00586">
    <property type="entry name" value="AIRS"/>
    <property type="match status" value="1"/>
</dbReference>
<feature type="binding site" evidence="2">
    <location>
        <position position="217"/>
    </location>
    <ligand>
        <name>ATP</name>
        <dbReference type="ChEBI" id="CHEBI:30616"/>
    </ligand>
</feature>
<evidence type="ECO:0000256" key="2">
    <source>
        <dbReference type="HAMAP-Rule" id="MF_02128"/>
    </source>
</evidence>
<feature type="binding site" evidence="2">
    <location>
        <position position="47"/>
    </location>
    <ligand>
        <name>Mg(2+)</name>
        <dbReference type="ChEBI" id="CHEBI:18420"/>
        <label>1</label>
    </ligand>
</feature>
<gene>
    <name evidence="2 5" type="primary">thiL</name>
    <name evidence="5" type="ORF">CEE37_13900</name>
</gene>
<dbReference type="InterPro" id="IPR036921">
    <property type="entry name" value="PurM-like_N_sf"/>
</dbReference>
<dbReference type="InterPro" id="IPR016188">
    <property type="entry name" value="PurM-like_N"/>
</dbReference>
<dbReference type="GO" id="GO:0009229">
    <property type="term" value="P:thiamine diphosphate biosynthetic process"/>
    <property type="evidence" value="ECO:0007669"/>
    <property type="project" value="UniProtKB-UniRule"/>
</dbReference>
<keyword evidence="2" id="KW-0808">Transferase</keyword>
<accession>A0A532URU2</accession>
<evidence type="ECO:0000259" key="3">
    <source>
        <dbReference type="Pfam" id="PF00586"/>
    </source>
</evidence>
<feature type="binding site" evidence="2">
    <location>
        <position position="215"/>
    </location>
    <ligand>
        <name>Mg(2+)</name>
        <dbReference type="ChEBI" id="CHEBI:18420"/>
        <label>3</label>
    </ligand>
</feature>
<feature type="binding site" evidence="2">
    <location>
        <position position="76"/>
    </location>
    <ligand>
        <name>Mg(2+)</name>
        <dbReference type="ChEBI" id="CHEBI:18420"/>
        <label>4</label>
    </ligand>
</feature>